<dbReference type="RefSeq" id="WP_131197892.1">
    <property type="nucleotide sequence ID" value="NZ_QJUL01000011.1"/>
</dbReference>
<feature type="domain" description="EamA" evidence="2">
    <location>
        <begin position="148"/>
        <end position="277"/>
    </location>
</feature>
<organism evidence="3 4">
    <name type="scientific">Phytopseudomonas dryadis</name>
    <dbReference type="NCBI Taxonomy" id="2487520"/>
    <lineage>
        <taxon>Bacteria</taxon>
        <taxon>Pseudomonadati</taxon>
        <taxon>Pseudomonadota</taxon>
        <taxon>Gammaproteobacteria</taxon>
        <taxon>Pseudomonadales</taxon>
        <taxon>Pseudomonadaceae</taxon>
        <taxon>Phytopseudomonas</taxon>
    </lineage>
</organism>
<feature type="transmembrane region" description="Helical" evidence="1">
    <location>
        <begin position="262"/>
        <end position="280"/>
    </location>
</feature>
<dbReference type="EMBL" id="QJUL01000011">
    <property type="protein sequence ID" value="TBU93969.1"/>
    <property type="molecule type" value="Genomic_DNA"/>
</dbReference>
<gene>
    <name evidence="3" type="ORF">DNK44_09855</name>
</gene>
<keyword evidence="1" id="KW-1133">Transmembrane helix</keyword>
<feature type="transmembrane region" description="Helical" evidence="1">
    <location>
        <begin position="65"/>
        <end position="86"/>
    </location>
</feature>
<sequence length="284" mass="29420">MSRYTAHLQLHGAALLVGISALLGKSLTVSAGMIVLGRAAFALLAISLLCLCLRQRPWHGVSVATAGKLLATGAALGMHWLLFFVAVQTGGVAVATLGFASFPAFTALIERLLFGQRLGRADGLILILVSVGLVLVTPSFDLDDGSTAGLLWGVLSGASYAAIAVANKHFSSNVGGLPACWWQCLAISALLAPLLWWELPLIEGRDWLLLMALGVFCTGLAYSLFIAALRQVRTNTAAVVIAVEPVYAIAGAWLLFGAVPSGGMLLGGALILSAVAWSGLRAGS</sequence>
<dbReference type="AlphaFoldDB" id="A0A4Q9R4E4"/>
<dbReference type="Proteomes" id="UP000293172">
    <property type="component" value="Unassembled WGS sequence"/>
</dbReference>
<accession>A0A4Q9R4E4</accession>
<keyword evidence="1" id="KW-0472">Membrane</keyword>
<dbReference type="InterPro" id="IPR037185">
    <property type="entry name" value="EmrE-like"/>
</dbReference>
<dbReference type="GO" id="GO:0016020">
    <property type="term" value="C:membrane"/>
    <property type="evidence" value="ECO:0007669"/>
    <property type="project" value="InterPro"/>
</dbReference>
<feature type="transmembrane region" description="Helical" evidence="1">
    <location>
        <begin position="34"/>
        <end position="53"/>
    </location>
</feature>
<feature type="transmembrane region" description="Helical" evidence="1">
    <location>
        <begin position="209"/>
        <end position="229"/>
    </location>
</feature>
<feature type="domain" description="EamA" evidence="2">
    <location>
        <begin position="10"/>
        <end position="136"/>
    </location>
</feature>
<dbReference type="Pfam" id="PF00892">
    <property type="entry name" value="EamA"/>
    <property type="match status" value="2"/>
</dbReference>
<dbReference type="InterPro" id="IPR000620">
    <property type="entry name" value="EamA_dom"/>
</dbReference>
<evidence type="ECO:0000259" key="2">
    <source>
        <dbReference type="Pfam" id="PF00892"/>
    </source>
</evidence>
<name>A0A4Q9R4E4_9GAMM</name>
<feature type="transmembrane region" description="Helical" evidence="1">
    <location>
        <begin position="92"/>
        <end position="109"/>
    </location>
</feature>
<protein>
    <submittedName>
        <fullName evidence="3">EamA/RhaT family transporter</fullName>
    </submittedName>
</protein>
<evidence type="ECO:0000313" key="4">
    <source>
        <dbReference type="Proteomes" id="UP000293172"/>
    </source>
</evidence>
<dbReference type="PANTHER" id="PTHR22911">
    <property type="entry name" value="ACYL-MALONYL CONDENSING ENZYME-RELATED"/>
    <property type="match status" value="1"/>
</dbReference>
<dbReference type="PANTHER" id="PTHR22911:SF137">
    <property type="entry name" value="SOLUTE CARRIER FAMILY 35 MEMBER G2-RELATED"/>
    <property type="match status" value="1"/>
</dbReference>
<reference evidence="3 4" key="1">
    <citation type="submission" date="2018-06" db="EMBL/GenBank/DDBJ databases">
        <title>Three novel Pseudomonas species isolated from symptomatic oak.</title>
        <authorList>
            <person name="Bueno-Gonzalez V."/>
            <person name="Brady C."/>
        </authorList>
    </citation>
    <scope>NUCLEOTIDE SEQUENCE [LARGE SCALE GENOMIC DNA]</scope>
    <source>
        <strain evidence="3 4">P6B</strain>
    </source>
</reference>
<evidence type="ECO:0000256" key="1">
    <source>
        <dbReference type="SAM" id="Phobius"/>
    </source>
</evidence>
<feature type="transmembrane region" description="Helical" evidence="1">
    <location>
        <begin position="146"/>
        <end position="167"/>
    </location>
</feature>
<evidence type="ECO:0000313" key="3">
    <source>
        <dbReference type="EMBL" id="TBU93969.1"/>
    </source>
</evidence>
<feature type="transmembrane region" description="Helical" evidence="1">
    <location>
        <begin position="121"/>
        <end position="140"/>
    </location>
</feature>
<dbReference type="OrthoDB" id="9150437at2"/>
<feature type="transmembrane region" description="Helical" evidence="1">
    <location>
        <begin position="236"/>
        <end position="256"/>
    </location>
</feature>
<keyword evidence="1" id="KW-0812">Transmembrane</keyword>
<comment type="caution">
    <text evidence="3">The sequence shown here is derived from an EMBL/GenBank/DDBJ whole genome shotgun (WGS) entry which is preliminary data.</text>
</comment>
<dbReference type="SUPFAM" id="SSF103481">
    <property type="entry name" value="Multidrug resistance efflux transporter EmrE"/>
    <property type="match status" value="2"/>
</dbReference>
<feature type="transmembrane region" description="Helical" evidence="1">
    <location>
        <begin position="179"/>
        <end position="197"/>
    </location>
</feature>
<proteinExistence type="predicted"/>